<protein>
    <submittedName>
        <fullName evidence="1">Uncharacterized protein</fullName>
    </submittedName>
</protein>
<dbReference type="SUPFAM" id="SSF47598">
    <property type="entry name" value="Ribbon-helix-helix"/>
    <property type="match status" value="1"/>
</dbReference>
<dbReference type="CDD" id="cd22231">
    <property type="entry name" value="RHH_NikR_HicB-like"/>
    <property type="match status" value="1"/>
</dbReference>
<dbReference type="EMBL" id="MGDD01000227">
    <property type="protein sequence ID" value="OGL44365.1"/>
    <property type="molecule type" value="Genomic_DNA"/>
</dbReference>
<proteinExistence type="predicted"/>
<sequence length="83" mass="9804">MQFTVRMPDEYKSKIDILVKKMGLKKSDIARMAIERFIEENLDCETNRPLQKVRHLVGSVESGIKDLGQQYREYIIQNMRKDS</sequence>
<gene>
    <name evidence="1" type="ORF">A2161_02755</name>
</gene>
<accession>A0A1F7RS37</accession>
<dbReference type="InterPro" id="IPR010985">
    <property type="entry name" value="Ribbon_hlx_hlx"/>
</dbReference>
<dbReference type="GO" id="GO:0006355">
    <property type="term" value="P:regulation of DNA-templated transcription"/>
    <property type="evidence" value="ECO:0007669"/>
    <property type="project" value="InterPro"/>
</dbReference>
<evidence type="ECO:0000313" key="2">
    <source>
        <dbReference type="Proteomes" id="UP000179266"/>
    </source>
</evidence>
<comment type="caution">
    <text evidence="1">The sequence shown here is derived from an EMBL/GenBank/DDBJ whole genome shotgun (WGS) entry which is preliminary data.</text>
</comment>
<organism evidence="1 2">
    <name type="scientific">Candidatus Schekmanbacteria bacterium RBG_13_48_7</name>
    <dbReference type="NCBI Taxonomy" id="1817878"/>
    <lineage>
        <taxon>Bacteria</taxon>
        <taxon>Candidatus Schekmaniibacteriota</taxon>
    </lineage>
</organism>
<dbReference type="AlphaFoldDB" id="A0A1F7RS37"/>
<dbReference type="Proteomes" id="UP000179266">
    <property type="component" value="Unassembled WGS sequence"/>
</dbReference>
<reference evidence="1 2" key="1">
    <citation type="journal article" date="2016" name="Nat. Commun.">
        <title>Thousands of microbial genomes shed light on interconnected biogeochemical processes in an aquifer system.</title>
        <authorList>
            <person name="Anantharaman K."/>
            <person name="Brown C.T."/>
            <person name="Hug L.A."/>
            <person name="Sharon I."/>
            <person name="Castelle C.J."/>
            <person name="Probst A.J."/>
            <person name="Thomas B.C."/>
            <person name="Singh A."/>
            <person name="Wilkins M.J."/>
            <person name="Karaoz U."/>
            <person name="Brodie E.L."/>
            <person name="Williams K.H."/>
            <person name="Hubbard S.S."/>
            <person name="Banfield J.F."/>
        </authorList>
    </citation>
    <scope>NUCLEOTIDE SEQUENCE [LARGE SCALE GENOMIC DNA]</scope>
</reference>
<evidence type="ECO:0000313" key="1">
    <source>
        <dbReference type="EMBL" id="OGL44365.1"/>
    </source>
</evidence>
<name>A0A1F7RS37_9BACT</name>